<sequence length="554" mass="61068">MVNVPAYQLRAAELVAARDAQIPEALRLDPSQIPHNPSKLYRKVLSPREVDIVELDVTGLAGAIAKKQYTASEVTEAYLKSAAAAHSATNCLAWFDVDAARERAKWLDDEMEKNGVVGPLHGVPMSVKDFMCVKGFPQSSGHLSSAGHVPKEDADMTAIFRAAGVVFFAKTTQPQSIMHLETSNFYGTTTNSHNHDLTSGGSSGGEGALVGCRGSPIGITTDVGGSTRNPAAFNGLWGFKPTCRRVPRDGMLGLTAHSRIMGAIGPVCHSKRDLDLFYRVLFDTPTWQRDIKLVPLGWRDVNSEGQGAGFNGWSGAGNKLRIGVMRDDGVVRPVKPIRRAIEAVVVKLGSAGDVELVEFPAKWFEEGWAITNQLYYVDGAKKLRDALGDEPMRPLTEWITSKVSQNLSREQVDDLIARRNEIRQMYYDYFNSLNLDVILSPAGPAPAQPVGTTKWWAYTSMWNMMDWPAAVFPTGLFVDDGDTEVFPEPKNEHERHLYDTCEFWVGYSPRREAESQDSAEVARGSPVGLQLIAPRWQDERLLAALEKIDRVLPL</sequence>
<name>A0AAD9CVL4_PAPLA</name>
<feature type="binding site" evidence="4">
    <location>
        <begin position="223"/>
        <end position="226"/>
    </location>
    <ligand>
        <name>substrate</name>
    </ligand>
</feature>
<evidence type="ECO:0000256" key="1">
    <source>
        <dbReference type="ARBA" id="ARBA00009199"/>
    </source>
</evidence>
<feature type="domain" description="Amidase" evidence="5">
    <location>
        <begin position="73"/>
        <end position="542"/>
    </location>
</feature>
<keyword evidence="2" id="KW-0378">Hydrolase</keyword>
<dbReference type="PIRSF" id="PIRSF001221">
    <property type="entry name" value="Amidase_fungi"/>
    <property type="match status" value="1"/>
</dbReference>
<dbReference type="Gene3D" id="3.90.1300.10">
    <property type="entry name" value="Amidase signature (AS) domain"/>
    <property type="match status" value="1"/>
</dbReference>
<dbReference type="SUPFAM" id="SSF75304">
    <property type="entry name" value="Amidase signature (AS) enzymes"/>
    <property type="match status" value="1"/>
</dbReference>
<evidence type="ECO:0000256" key="4">
    <source>
        <dbReference type="PIRSR" id="PIRSR001221-2"/>
    </source>
</evidence>
<comment type="similarity">
    <text evidence="1">Belongs to the amidase family.</text>
</comment>
<evidence type="ECO:0000256" key="3">
    <source>
        <dbReference type="PIRSR" id="PIRSR001221-1"/>
    </source>
</evidence>
<evidence type="ECO:0000313" key="6">
    <source>
        <dbReference type="EMBL" id="KAK1922876.1"/>
    </source>
</evidence>
<feature type="active site" description="Charge relay system" evidence="3">
    <location>
        <position position="128"/>
    </location>
</feature>
<keyword evidence="7" id="KW-1185">Reference proteome</keyword>
<evidence type="ECO:0000313" key="7">
    <source>
        <dbReference type="Proteomes" id="UP001182556"/>
    </source>
</evidence>
<protein>
    <submittedName>
        <fullName evidence="6">Amidase signature domain-containing protein</fullName>
    </submittedName>
</protein>
<dbReference type="PANTHER" id="PTHR46072">
    <property type="entry name" value="AMIDASE-RELATED-RELATED"/>
    <property type="match status" value="1"/>
</dbReference>
<feature type="active site" description="Charge relay system" evidence="3">
    <location>
        <position position="202"/>
    </location>
</feature>
<dbReference type="Proteomes" id="UP001182556">
    <property type="component" value="Unassembled WGS sequence"/>
</dbReference>
<comment type="caution">
    <text evidence="6">The sequence shown here is derived from an EMBL/GenBank/DDBJ whole genome shotgun (WGS) entry which is preliminary data.</text>
</comment>
<feature type="binding site" evidence="4">
    <location>
        <position position="177"/>
    </location>
    <ligand>
        <name>substrate</name>
    </ligand>
</feature>
<dbReference type="AlphaFoldDB" id="A0AAD9CVL4"/>
<gene>
    <name evidence="6" type="ORF">DB88DRAFT_493021</name>
</gene>
<reference evidence="6" key="1">
    <citation type="submission" date="2023-02" db="EMBL/GenBank/DDBJ databases">
        <title>Identification and recombinant expression of a fungal hydrolase from Papiliotrema laurentii that hydrolyzes apple cutin and clears colloidal polyester polyurethane.</title>
        <authorList>
            <consortium name="DOE Joint Genome Institute"/>
            <person name="Roman V.A."/>
            <person name="Bojanowski C."/>
            <person name="Crable B.R."/>
            <person name="Wagner D.N."/>
            <person name="Hung C.S."/>
            <person name="Nadeau L.J."/>
            <person name="Schratz L."/>
            <person name="Haridas S."/>
            <person name="Pangilinan J."/>
            <person name="Lipzen A."/>
            <person name="Na H."/>
            <person name="Yan M."/>
            <person name="Ng V."/>
            <person name="Grigoriev I.V."/>
            <person name="Spatafora J.W."/>
            <person name="Barlow D."/>
            <person name="Biffinger J."/>
            <person name="Kelley-Loughnane N."/>
            <person name="Varaljay V.A."/>
            <person name="Crookes-Goodson W.J."/>
        </authorList>
    </citation>
    <scope>NUCLEOTIDE SEQUENCE</scope>
    <source>
        <strain evidence="6">5307AH</strain>
    </source>
</reference>
<dbReference type="InterPro" id="IPR036928">
    <property type="entry name" value="AS_sf"/>
</dbReference>
<evidence type="ECO:0000256" key="2">
    <source>
        <dbReference type="ARBA" id="ARBA00022801"/>
    </source>
</evidence>
<accession>A0AAD9CVL4</accession>
<dbReference type="GO" id="GO:0016787">
    <property type="term" value="F:hydrolase activity"/>
    <property type="evidence" value="ECO:0007669"/>
    <property type="project" value="UniProtKB-KW"/>
</dbReference>
<dbReference type="PANTHER" id="PTHR46072:SF4">
    <property type="entry name" value="AMIDASE C550.07-RELATED"/>
    <property type="match status" value="1"/>
</dbReference>
<feature type="active site" description="Acyl-ester intermediate" evidence="3">
    <location>
        <position position="226"/>
    </location>
</feature>
<proteinExistence type="inferred from homology"/>
<dbReference type="Pfam" id="PF01425">
    <property type="entry name" value="Amidase"/>
    <property type="match status" value="1"/>
</dbReference>
<dbReference type="InterPro" id="IPR023631">
    <property type="entry name" value="Amidase_dom"/>
</dbReference>
<organism evidence="6 7">
    <name type="scientific">Papiliotrema laurentii</name>
    <name type="common">Cryptococcus laurentii</name>
    <dbReference type="NCBI Taxonomy" id="5418"/>
    <lineage>
        <taxon>Eukaryota</taxon>
        <taxon>Fungi</taxon>
        <taxon>Dikarya</taxon>
        <taxon>Basidiomycota</taxon>
        <taxon>Agaricomycotina</taxon>
        <taxon>Tremellomycetes</taxon>
        <taxon>Tremellales</taxon>
        <taxon>Rhynchogastremaceae</taxon>
        <taxon>Papiliotrema</taxon>
    </lineage>
</organism>
<feature type="binding site" evidence="4">
    <location>
        <position position="202"/>
    </location>
    <ligand>
        <name>substrate</name>
    </ligand>
</feature>
<dbReference type="EMBL" id="JAODAN010000007">
    <property type="protein sequence ID" value="KAK1922876.1"/>
    <property type="molecule type" value="Genomic_DNA"/>
</dbReference>
<evidence type="ECO:0000259" key="5">
    <source>
        <dbReference type="Pfam" id="PF01425"/>
    </source>
</evidence>